<dbReference type="STRING" id="417373.GCA_001570685_01449"/>
<comment type="caution">
    <text evidence="2">The sequence shown here is derived from an EMBL/GenBank/DDBJ whole genome shotgun (WGS) entry which is preliminary data.</text>
</comment>
<reference evidence="2 3" key="1">
    <citation type="journal article" date="2015" name="Genome Announc.">
        <title>Expanding the biotechnology potential of lactobacilli through comparative genomics of 213 strains and associated genera.</title>
        <authorList>
            <person name="Sun Z."/>
            <person name="Harris H.M."/>
            <person name="McCann A."/>
            <person name="Guo C."/>
            <person name="Argimon S."/>
            <person name="Zhang W."/>
            <person name="Yang X."/>
            <person name="Jeffery I.B."/>
            <person name="Cooney J.C."/>
            <person name="Kagawa T.F."/>
            <person name="Liu W."/>
            <person name="Song Y."/>
            <person name="Salvetti E."/>
            <person name="Wrobel A."/>
            <person name="Rasinkangas P."/>
            <person name="Parkhill J."/>
            <person name="Rea M.C."/>
            <person name="O'Sullivan O."/>
            <person name="Ritari J."/>
            <person name="Douillard F.P."/>
            <person name="Paul Ross R."/>
            <person name="Yang R."/>
            <person name="Briner A.E."/>
            <person name="Felis G.E."/>
            <person name="de Vos W.M."/>
            <person name="Barrangou R."/>
            <person name="Klaenhammer T.R."/>
            <person name="Caufield P.W."/>
            <person name="Cui Y."/>
            <person name="Zhang H."/>
            <person name="O'Toole P.W."/>
        </authorList>
    </citation>
    <scope>NUCLEOTIDE SEQUENCE [LARGE SCALE GENOMIC DNA]</scope>
    <source>
        <strain evidence="2 3">DSM 18793</strain>
    </source>
</reference>
<sequence length="144" mass="16093">MTLQIDLKKFAPEIEVDFTYRTAVAKANDEVNTNLASAMAKVNEMSKEMDGLEDKLANESEENIKAELTRIYSDIRSVVEKAIDDVFGEEGLGAELYEKVGKSTLALMQVFTQINDAVNAKVAEGRGQRANRYTRRNSKKKLAK</sequence>
<organism evidence="2 3">
    <name type="scientific">Limosilactobacillus equigenerosi DSM 18793 = JCM 14505</name>
    <dbReference type="NCBI Taxonomy" id="1423742"/>
    <lineage>
        <taxon>Bacteria</taxon>
        <taxon>Bacillati</taxon>
        <taxon>Bacillota</taxon>
        <taxon>Bacilli</taxon>
        <taxon>Lactobacillales</taxon>
        <taxon>Lactobacillaceae</taxon>
        <taxon>Limosilactobacillus</taxon>
    </lineage>
</organism>
<proteinExistence type="predicted"/>
<evidence type="ECO:0000256" key="1">
    <source>
        <dbReference type="SAM" id="Coils"/>
    </source>
</evidence>
<evidence type="ECO:0000313" key="2">
    <source>
        <dbReference type="EMBL" id="KRL91849.1"/>
    </source>
</evidence>
<protein>
    <submittedName>
        <fullName evidence="2">Uncharacterized protein</fullName>
    </submittedName>
</protein>
<gene>
    <name evidence="2" type="ORF">FC21_GL000619</name>
</gene>
<keyword evidence="3" id="KW-1185">Reference proteome</keyword>
<dbReference type="PATRIC" id="fig|1423742.4.peg.642"/>
<keyword evidence="1" id="KW-0175">Coiled coil</keyword>
<dbReference type="Proteomes" id="UP000051084">
    <property type="component" value="Unassembled WGS sequence"/>
</dbReference>
<accession>A0A0R1UEJ2</accession>
<feature type="coiled-coil region" evidence="1">
    <location>
        <begin position="28"/>
        <end position="69"/>
    </location>
</feature>
<evidence type="ECO:0000313" key="3">
    <source>
        <dbReference type="Proteomes" id="UP000051084"/>
    </source>
</evidence>
<dbReference type="EMBL" id="AZGC01000067">
    <property type="protein sequence ID" value="KRL91849.1"/>
    <property type="molecule type" value="Genomic_DNA"/>
</dbReference>
<dbReference type="AlphaFoldDB" id="A0A0R1UEJ2"/>
<dbReference type="RefSeq" id="WP_054652615.1">
    <property type="nucleotide sequence ID" value="NZ_AZGC01000067.1"/>
</dbReference>
<name>A0A0R1UEJ2_9LACO</name>